<dbReference type="PROSITE" id="PS51203">
    <property type="entry name" value="CS"/>
    <property type="match status" value="1"/>
</dbReference>
<feature type="region of interest" description="Disordered" evidence="1">
    <location>
        <begin position="1"/>
        <end position="81"/>
    </location>
</feature>
<dbReference type="EMBL" id="CAKKNE010000006">
    <property type="protein sequence ID" value="CAH0380350.1"/>
    <property type="molecule type" value="Genomic_DNA"/>
</dbReference>
<dbReference type="OrthoDB" id="515366at2759"/>
<feature type="region of interest" description="Disordered" evidence="1">
    <location>
        <begin position="233"/>
        <end position="270"/>
    </location>
</feature>
<dbReference type="AlphaFoldDB" id="A0A8J2WTL1"/>
<evidence type="ECO:0000313" key="4">
    <source>
        <dbReference type="Proteomes" id="UP000789595"/>
    </source>
</evidence>
<reference evidence="3" key="1">
    <citation type="submission" date="2021-11" db="EMBL/GenBank/DDBJ databases">
        <authorList>
            <consortium name="Genoscope - CEA"/>
            <person name="William W."/>
        </authorList>
    </citation>
    <scope>NUCLEOTIDE SEQUENCE</scope>
</reference>
<protein>
    <recommendedName>
        <fullName evidence="2">CS domain-containing protein</fullName>
    </recommendedName>
</protein>
<feature type="compositionally biased region" description="Basic and acidic residues" evidence="1">
    <location>
        <begin position="1"/>
        <end position="12"/>
    </location>
</feature>
<organism evidence="3 4">
    <name type="scientific">Pelagomonas calceolata</name>
    <dbReference type="NCBI Taxonomy" id="35677"/>
    <lineage>
        <taxon>Eukaryota</taxon>
        <taxon>Sar</taxon>
        <taxon>Stramenopiles</taxon>
        <taxon>Ochrophyta</taxon>
        <taxon>Pelagophyceae</taxon>
        <taxon>Pelagomonadales</taxon>
        <taxon>Pelagomonadaceae</taxon>
        <taxon>Pelagomonas</taxon>
    </lineage>
</organism>
<evidence type="ECO:0000256" key="1">
    <source>
        <dbReference type="SAM" id="MobiDB-lite"/>
    </source>
</evidence>
<gene>
    <name evidence="3" type="ORF">PECAL_6P19980</name>
</gene>
<proteinExistence type="predicted"/>
<dbReference type="PANTHER" id="PTHR12356:SF18">
    <property type="entry name" value="NUDC DOMAIN-CONTAINING PROTEIN 2"/>
    <property type="match status" value="1"/>
</dbReference>
<dbReference type="CDD" id="cd06467">
    <property type="entry name" value="p23_NUDC_like"/>
    <property type="match status" value="1"/>
</dbReference>
<sequence length="270" mass="29775">MSRLADYSKFDNLDDSDDDAPAPAPPQQKLDPQGIPEGAQYTKPTMTNEVKGGNVARTREAAGPDGHVMDAKGGVRSVGSLTPKGSEVGRYQFKHEGRLIYEWDQSLEDVNIYVKPPPGVTPDMIDCKLTPSHLRLGLRGNPPFLDEPTGGPIVAKESHFYMVDGEITVAMSKMRKGETWGTALGGRGQVDPFTRQEIQRELMIERFQEEHPGFDFRSAEFNGQVPDPRAFMGGVKYPQQSTHHRSITPVAASGRGAARRPPPRRRGRRG</sequence>
<keyword evidence="4" id="KW-1185">Reference proteome</keyword>
<dbReference type="Proteomes" id="UP000789595">
    <property type="component" value="Unassembled WGS sequence"/>
</dbReference>
<dbReference type="Gene3D" id="1.20.5.740">
    <property type="entry name" value="Single helix bin"/>
    <property type="match status" value="1"/>
</dbReference>
<dbReference type="PANTHER" id="PTHR12356">
    <property type="entry name" value="NUCLEAR MOVEMENT PROTEIN NUDC"/>
    <property type="match status" value="1"/>
</dbReference>
<feature type="compositionally biased region" description="Basic residues" evidence="1">
    <location>
        <begin position="257"/>
        <end position="270"/>
    </location>
</feature>
<dbReference type="SUPFAM" id="SSF49764">
    <property type="entry name" value="HSP20-like chaperones"/>
    <property type="match status" value="1"/>
</dbReference>
<evidence type="ECO:0000313" key="3">
    <source>
        <dbReference type="EMBL" id="CAH0380350.1"/>
    </source>
</evidence>
<dbReference type="Pfam" id="PF04969">
    <property type="entry name" value="CS"/>
    <property type="match status" value="1"/>
</dbReference>
<evidence type="ECO:0000259" key="2">
    <source>
        <dbReference type="PROSITE" id="PS51203"/>
    </source>
</evidence>
<dbReference type="InterPro" id="IPR037898">
    <property type="entry name" value="NudC_fam"/>
</dbReference>
<dbReference type="GO" id="GO:0005737">
    <property type="term" value="C:cytoplasm"/>
    <property type="evidence" value="ECO:0007669"/>
    <property type="project" value="TreeGrafter"/>
</dbReference>
<accession>A0A8J2WTL1</accession>
<feature type="domain" description="CS" evidence="2">
    <location>
        <begin position="96"/>
        <end position="184"/>
    </location>
</feature>
<comment type="caution">
    <text evidence="3">The sequence shown here is derived from an EMBL/GenBank/DDBJ whole genome shotgun (WGS) entry which is preliminary data.</text>
</comment>
<dbReference type="GO" id="GO:0006457">
    <property type="term" value="P:protein folding"/>
    <property type="evidence" value="ECO:0007669"/>
    <property type="project" value="TreeGrafter"/>
</dbReference>
<dbReference type="GO" id="GO:0051082">
    <property type="term" value="F:unfolded protein binding"/>
    <property type="evidence" value="ECO:0007669"/>
    <property type="project" value="TreeGrafter"/>
</dbReference>
<feature type="compositionally biased region" description="Basic and acidic residues" evidence="1">
    <location>
        <begin position="57"/>
        <end position="70"/>
    </location>
</feature>
<dbReference type="InterPro" id="IPR008978">
    <property type="entry name" value="HSP20-like_chaperone"/>
</dbReference>
<dbReference type="Gene3D" id="2.60.40.790">
    <property type="match status" value="1"/>
</dbReference>
<dbReference type="InterPro" id="IPR007052">
    <property type="entry name" value="CS_dom"/>
</dbReference>
<name>A0A8J2WTL1_9STRA</name>